<protein>
    <submittedName>
        <fullName evidence="2">Uncharacterized protein</fullName>
    </submittedName>
</protein>
<feature type="signal peptide" evidence="1">
    <location>
        <begin position="1"/>
        <end position="15"/>
    </location>
</feature>
<dbReference type="OrthoDB" id="3475529at2"/>
<keyword evidence="3" id="KW-1185">Reference proteome</keyword>
<gene>
    <name evidence="2" type="ORF">FXF65_34800</name>
</gene>
<dbReference type="RefSeq" id="WP_148354315.1">
    <property type="nucleotide sequence ID" value="NZ_JBHSBF010000024.1"/>
</dbReference>
<evidence type="ECO:0000313" key="2">
    <source>
        <dbReference type="EMBL" id="TYC09423.1"/>
    </source>
</evidence>
<evidence type="ECO:0000256" key="1">
    <source>
        <dbReference type="SAM" id="SignalP"/>
    </source>
</evidence>
<comment type="caution">
    <text evidence="2">The sequence shown here is derived from an EMBL/GenBank/DDBJ whole genome shotgun (WGS) entry which is preliminary data.</text>
</comment>
<proteinExistence type="predicted"/>
<evidence type="ECO:0000313" key="3">
    <source>
        <dbReference type="Proteomes" id="UP000322634"/>
    </source>
</evidence>
<reference evidence="2 3" key="1">
    <citation type="submission" date="2019-08" db="EMBL/GenBank/DDBJ databases">
        <title>Actinomadura sp. nov. CYP1-5 isolated from mountain soil.</title>
        <authorList>
            <person name="Songsumanus A."/>
            <person name="Kuncharoen N."/>
            <person name="Kudo T."/>
            <person name="Yuki M."/>
            <person name="Igarashi Y."/>
            <person name="Tanasupawat S."/>
        </authorList>
    </citation>
    <scope>NUCLEOTIDE SEQUENCE [LARGE SCALE GENOMIC DNA]</scope>
    <source>
        <strain evidence="2 3">GKU157</strain>
    </source>
</reference>
<organism evidence="2 3">
    <name type="scientific">Actinomadura syzygii</name>
    <dbReference type="NCBI Taxonomy" id="1427538"/>
    <lineage>
        <taxon>Bacteria</taxon>
        <taxon>Bacillati</taxon>
        <taxon>Actinomycetota</taxon>
        <taxon>Actinomycetes</taxon>
        <taxon>Streptosporangiales</taxon>
        <taxon>Thermomonosporaceae</taxon>
        <taxon>Actinomadura</taxon>
    </lineage>
</organism>
<dbReference type="AlphaFoldDB" id="A0A5D0TUN9"/>
<dbReference type="Proteomes" id="UP000322634">
    <property type="component" value="Unassembled WGS sequence"/>
</dbReference>
<keyword evidence="1" id="KW-0732">Signal</keyword>
<dbReference type="EMBL" id="VSFF01000014">
    <property type="protein sequence ID" value="TYC09423.1"/>
    <property type="molecule type" value="Genomic_DNA"/>
</dbReference>
<sequence>MMKQFAAIAAVGATAAVVGGTILVAQGDDQPAAKNASTVAGTASQAKARGEGSPCTIKKWSQYKKFVNTTQEWPNNSDYRVSGYGPNQQLNITVTAERATTIQGSFGISPSIIMATIGGEVTMSHSVTKSFTANLPKKAHYSLRVGRFYKNYIFNAYEKRGTIHWPNHKVYTCKWDGKERHFLGTGKVRWFWTLDSKLVKV</sequence>
<feature type="chain" id="PRO_5038996687" evidence="1">
    <location>
        <begin position="16"/>
        <end position="201"/>
    </location>
</feature>
<accession>A0A5D0TUN9</accession>
<name>A0A5D0TUN9_9ACTN</name>